<evidence type="ECO:0008006" key="3">
    <source>
        <dbReference type="Google" id="ProtNLM"/>
    </source>
</evidence>
<dbReference type="InterPro" id="IPR008979">
    <property type="entry name" value="Galactose-bd-like_sf"/>
</dbReference>
<comment type="caution">
    <text evidence="1">The sequence shown here is derived from an EMBL/GenBank/DDBJ whole genome shotgun (WGS) entry which is preliminary data.</text>
</comment>
<accession>A0A7J7JZ18</accession>
<gene>
    <name evidence="1" type="ORF">EB796_010763</name>
</gene>
<dbReference type="Gene3D" id="2.60.120.260">
    <property type="entry name" value="Galactose-binding domain-like"/>
    <property type="match status" value="2"/>
</dbReference>
<sequence length="270" mass="29660">MVTEPLQVKNVDIEHVLDPEASLADELKVKFELESSLTTISGVTVKCQTYAKKAGSVIDTFDSFRVPPPPKFVDDSNILLNKGANQLSTVGSHTADKAVNGIVGNSLDYSQVGAGGWWAVDIGYETNVATVKVYSQVNVCRPEACEGSAVVRKANLPANSVQFLAITNSQPYPMVISEVEAFAKPNINSAFRKPTSQSSTMNSRFADYAVDGLVSNNWQRFSLTEPTTFSWWKVDLETVESITSVEIYGISTGYTYFVCHFSHNILCYWN</sequence>
<reference evidence="1" key="1">
    <citation type="submission" date="2020-06" db="EMBL/GenBank/DDBJ databases">
        <title>Draft genome of Bugula neritina, a colonial animal packing powerful symbionts and potential medicines.</title>
        <authorList>
            <person name="Rayko M."/>
        </authorList>
    </citation>
    <scope>NUCLEOTIDE SEQUENCE [LARGE SCALE GENOMIC DNA]</scope>
    <source>
        <strain evidence="1">Kwan_BN1</strain>
    </source>
</reference>
<evidence type="ECO:0000313" key="2">
    <source>
        <dbReference type="Proteomes" id="UP000593567"/>
    </source>
</evidence>
<keyword evidence="2" id="KW-1185">Reference proteome</keyword>
<organism evidence="1 2">
    <name type="scientific">Bugula neritina</name>
    <name type="common">Brown bryozoan</name>
    <name type="synonym">Sertularia neritina</name>
    <dbReference type="NCBI Taxonomy" id="10212"/>
    <lineage>
        <taxon>Eukaryota</taxon>
        <taxon>Metazoa</taxon>
        <taxon>Spiralia</taxon>
        <taxon>Lophotrochozoa</taxon>
        <taxon>Bryozoa</taxon>
        <taxon>Gymnolaemata</taxon>
        <taxon>Cheilostomatida</taxon>
        <taxon>Flustrina</taxon>
        <taxon>Buguloidea</taxon>
        <taxon>Bugulidae</taxon>
        <taxon>Bugula</taxon>
    </lineage>
</organism>
<dbReference type="Proteomes" id="UP000593567">
    <property type="component" value="Unassembled WGS sequence"/>
</dbReference>
<name>A0A7J7JZ18_BUGNE</name>
<protein>
    <recommendedName>
        <fullName evidence="3">F5/8 type C domain-containing protein</fullName>
    </recommendedName>
</protein>
<dbReference type="PANTHER" id="PTHR45713">
    <property type="entry name" value="FTP DOMAIN-CONTAINING PROTEIN"/>
    <property type="match status" value="1"/>
</dbReference>
<dbReference type="OrthoDB" id="547680at2759"/>
<proteinExistence type="predicted"/>
<evidence type="ECO:0000313" key="1">
    <source>
        <dbReference type="EMBL" id="KAF6030931.1"/>
    </source>
</evidence>
<dbReference type="SUPFAM" id="SSF49785">
    <property type="entry name" value="Galactose-binding domain-like"/>
    <property type="match status" value="2"/>
</dbReference>
<dbReference type="AlphaFoldDB" id="A0A7J7JZ18"/>
<dbReference type="InterPro" id="IPR051941">
    <property type="entry name" value="BG_Antigen-Binding_Lectin"/>
</dbReference>
<dbReference type="EMBL" id="VXIV02001655">
    <property type="protein sequence ID" value="KAF6030931.1"/>
    <property type="molecule type" value="Genomic_DNA"/>
</dbReference>
<dbReference type="PANTHER" id="PTHR45713:SF6">
    <property type="entry name" value="F5_8 TYPE C DOMAIN-CONTAINING PROTEIN"/>
    <property type="match status" value="1"/>
</dbReference>